<evidence type="ECO:0000313" key="1">
    <source>
        <dbReference type="EMBL" id="CAD7004021.1"/>
    </source>
</evidence>
<evidence type="ECO:0000313" key="2">
    <source>
        <dbReference type="Proteomes" id="UP000606786"/>
    </source>
</evidence>
<gene>
    <name evidence="1" type="ORF">CCAP1982_LOCUS12445</name>
</gene>
<name>A0A811UZG5_CERCA</name>
<feature type="non-terminal residue" evidence="1">
    <location>
        <position position="1"/>
    </location>
</feature>
<protein>
    <submittedName>
        <fullName evidence="1">(Mediterranean fruit fly) hypothetical protein</fullName>
    </submittedName>
</protein>
<dbReference type="AlphaFoldDB" id="A0A811UZG5"/>
<proteinExistence type="predicted"/>
<dbReference type="EMBL" id="CAJHJT010000034">
    <property type="protein sequence ID" value="CAD7004021.1"/>
    <property type="molecule type" value="Genomic_DNA"/>
</dbReference>
<dbReference type="Proteomes" id="UP000606786">
    <property type="component" value="Unassembled WGS sequence"/>
</dbReference>
<reference evidence="1" key="1">
    <citation type="submission" date="2020-11" db="EMBL/GenBank/DDBJ databases">
        <authorList>
            <person name="Whitehead M."/>
        </authorList>
    </citation>
    <scope>NUCLEOTIDE SEQUENCE</scope>
    <source>
        <strain evidence="1">EGII</strain>
    </source>
</reference>
<accession>A0A811UZG5</accession>
<keyword evidence="2" id="KW-1185">Reference proteome</keyword>
<sequence>TVNTITQKQHEQQNPAERTIVGIILLPTSLTPPFPRLRLPPLAFVSQEQRRHVQRRLWSNNNNKNIQQRNTAGCFGWWKF</sequence>
<organism evidence="1 2">
    <name type="scientific">Ceratitis capitata</name>
    <name type="common">Mediterranean fruit fly</name>
    <name type="synonym">Tephritis capitata</name>
    <dbReference type="NCBI Taxonomy" id="7213"/>
    <lineage>
        <taxon>Eukaryota</taxon>
        <taxon>Metazoa</taxon>
        <taxon>Ecdysozoa</taxon>
        <taxon>Arthropoda</taxon>
        <taxon>Hexapoda</taxon>
        <taxon>Insecta</taxon>
        <taxon>Pterygota</taxon>
        <taxon>Neoptera</taxon>
        <taxon>Endopterygota</taxon>
        <taxon>Diptera</taxon>
        <taxon>Brachycera</taxon>
        <taxon>Muscomorpha</taxon>
        <taxon>Tephritoidea</taxon>
        <taxon>Tephritidae</taxon>
        <taxon>Ceratitis</taxon>
        <taxon>Ceratitis</taxon>
    </lineage>
</organism>
<comment type="caution">
    <text evidence="1">The sequence shown here is derived from an EMBL/GenBank/DDBJ whole genome shotgun (WGS) entry which is preliminary data.</text>
</comment>